<dbReference type="InterPro" id="IPR001819">
    <property type="entry name" value="Chromogranin_AB"/>
</dbReference>
<feature type="compositionally biased region" description="Basic and acidic residues" evidence="14">
    <location>
        <begin position="194"/>
        <end position="217"/>
    </location>
</feature>
<comment type="subcellular location">
    <subcellularLocation>
        <location evidence="1">Secreted</location>
    </subcellularLocation>
</comment>
<evidence type="ECO:0000256" key="5">
    <source>
        <dbReference type="ARBA" id="ARBA00022641"/>
    </source>
</evidence>
<keyword evidence="5" id="KW-0765">Sulfation</keyword>
<feature type="compositionally biased region" description="Basic and acidic residues" evidence="14">
    <location>
        <begin position="275"/>
        <end position="350"/>
    </location>
</feature>
<evidence type="ECO:0000313" key="16">
    <source>
        <dbReference type="Proteomes" id="UP000826234"/>
    </source>
</evidence>
<keyword evidence="8" id="KW-0654">Proteoglycan</keyword>
<accession>A0ABQ7SX21</accession>
<dbReference type="Proteomes" id="UP000826234">
    <property type="component" value="Unassembled WGS sequence"/>
</dbReference>
<feature type="compositionally biased region" description="Basic and acidic residues" evidence="14">
    <location>
        <begin position="62"/>
        <end position="80"/>
    </location>
</feature>
<evidence type="ECO:0000256" key="1">
    <source>
        <dbReference type="ARBA" id="ARBA00004613"/>
    </source>
</evidence>
<evidence type="ECO:0000256" key="4">
    <source>
        <dbReference type="ARBA" id="ARBA00022553"/>
    </source>
</evidence>
<organism evidence="15 16">
    <name type="scientific">Phrynosoma platyrhinos</name>
    <name type="common">Desert horned lizard</name>
    <dbReference type="NCBI Taxonomy" id="52577"/>
    <lineage>
        <taxon>Eukaryota</taxon>
        <taxon>Metazoa</taxon>
        <taxon>Chordata</taxon>
        <taxon>Craniata</taxon>
        <taxon>Vertebrata</taxon>
        <taxon>Euteleostomi</taxon>
        <taxon>Lepidosauria</taxon>
        <taxon>Squamata</taxon>
        <taxon>Bifurcata</taxon>
        <taxon>Unidentata</taxon>
        <taxon>Episquamata</taxon>
        <taxon>Toxicofera</taxon>
        <taxon>Iguania</taxon>
        <taxon>Phrynosomatidae</taxon>
        <taxon>Phrynosomatinae</taxon>
        <taxon>Phrynosoma</taxon>
    </lineage>
</organism>
<evidence type="ECO:0000313" key="15">
    <source>
        <dbReference type="EMBL" id="KAH0621892.1"/>
    </source>
</evidence>
<comment type="subunit">
    <text evidence="13">Interacts with ITPR1 in the secretory granules.</text>
</comment>
<evidence type="ECO:0000256" key="6">
    <source>
        <dbReference type="ARBA" id="ARBA00022685"/>
    </source>
</evidence>
<keyword evidence="10" id="KW-0325">Glycoprotein</keyword>
<feature type="compositionally biased region" description="Basic residues" evidence="14">
    <location>
        <begin position="218"/>
        <end position="230"/>
    </location>
</feature>
<comment type="similarity">
    <text evidence="2">Belongs to the chromogranin/secretogranin protein family.</text>
</comment>
<feature type="region of interest" description="Disordered" evidence="14">
    <location>
        <begin position="27"/>
        <end position="373"/>
    </location>
</feature>
<keyword evidence="3" id="KW-0964">Secreted</keyword>
<keyword evidence="16" id="KW-1185">Reference proteome</keyword>
<sequence>MLMVFQLNQKDNFASTLSLFWNRQKEEQDEAQVLEPLHLSESEERENPKEETVRGEQGPNEEDFKREAEVSKKWHPEGKQHGGNAQATTRGDSYSFDEAHKEETKDDADKGTEQDGSYKRNYPSEEESKSKKHSEDLEHELQDKKNLPPPGKVMDQDYKKSGGQREEIVHNQERENEESKEEEDAEEEEEEESSEKYHHSFHREYEDSSERDVDTDKRGHKPKYYYRKPRLGNSSEYKGHHYDEKKDSPEESSEEEHGFWDKRGHYPKHYYQTGRHSEEKRNSVEMHGSEEIEGKSRDKEHHDKWHLSREDNEEEDKRHHSRENEEKQHHLERKRLPDEPQKVLRHHYEEWTPYSKLSEEDVGKEHDNRDEKRHQYNKEHLQLQLEEMPKLQNMEREDRELRLYYPEGEREEKRHYPSVVEEEIEERHHDERGKHVANKRTLLLEEGYPRSHYLVENVKRAVAPYIPYYQQFRWKNTHAEKKDDVGNPFLESEEEPRSQLNERDFFPEYNDYDLWEKKQLMDGLGHKHSENNNLEKSHKFDVKRQYNKMDQLAHLLSNKKKSAEFPELYSSREDVKRGHIIRGDKSKLRQRPLTQEENDSNAAIVPPSVLLQSGQVVQKFLIELPFLPLVQKFLIELVAAEKSRKIKGMVLREKELENLAAMDLELQKIAEKFNSNRRG</sequence>
<feature type="compositionally biased region" description="Basic and acidic residues" evidence="14">
    <location>
        <begin position="38"/>
        <end position="54"/>
    </location>
</feature>
<dbReference type="Pfam" id="PF01271">
    <property type="entry name" value="Granin"/>
    <property type="match status" value="1"/>
</dbReference>
<evidence type="ECO:0000256" key="9">
    <source>
        <dbReference type="ARBA" id="ARBA00023157"/>
    </source>
</evidence>
<reference evidence="15 16" key="1">
    <citation type="journal article" date="2022" name="Gigascience">
        <title>A chromosome-level genome assembly and annotation of the desert horned lizard, Phrynosoma platyrhinos, provides insight into chromosomal rearrangements among reptiles.</title>
        <authorList>
            <person name="Koochekian N."/>
            <person name="Ascanio A."/>
            <person name="Farleigh K."/>
            <person name="Card D.C."/>
            <person name="Schield D.R."/>
            <person name="Castoe T.A."/>
            <person name="Jezkova T."/>
        </authorList>
    </citation>
    <scope>NUCLEOTIDE SEQUENCE [LARGE SCALE GENOMIC DNA]</scope>
    <source>
        <strain evidence="15">NK-2021</strain>
    </source>
</reference>
<feature type="compositionally biased region" description="Basic and acidic residues" evidence="14">
    <location>
        <begin position="97"/>
        <end position="146"/>
    </location>
</feature>
<keyword evidence="6" id="KW-0165">Cleavage on pair of basic residues</keyword>
<name>A0ABQ7SX21_PHRPL</name>
<evidence type="ECO:0000256" key="2">
    <source>
        <dbReference type="ARBA" id="ARBA00005723"/>
    </source>
</evidence>
<gene>
    <name evidence="15" type="ORF">JD844_023613</name>
</gene>
<feature type="compositionally biased region" description="Basic and acidic residues" evidence="14">
    <location>
        <begin position="237"/>
        <end position="264"/>
    </location>
</feature>
<dbReference type="PROSITE" id="PS00422">
    <property type="entry name" value="GRANINS_1"/>
    <property type="match status" value="1"/>
</dbReference>
<dbReference type="InterPro" id="IPR018054">
    <property type="entry name" value="Chromogranin_CS"/>
</dbReference>
<feature type="compositionally biased region" description="Acidic residues" evidence="14">
    <location>
        <begin position="175"/>
        <end position="193"/>
    </location>
</feature>
<evidence type="ECO:0000256" key="10">
    <source>
        <dbReference type="ARBA" id="ARBA00023180"/>
    </source>
</evidence>
<dbReference type="EMBL" id="JAIPUX010003289">
    <property type="protein sequence ID" value="KAH0621892.1"/>
    <property type="molecule type" value="Genomic_DNA"/>
</dbReference>
<protein>
    <recommendedName>
        <fullName evidence="11">Secretogranin-1</fullName>
    </recommendedName>
    <alternativeName>
        <fullName evidence="12">Chromogranin-B</fullName>
    </alternativeName>
</protein>
<keyword evidence="9" id="KW-1015">Disulfide bond</keyword>
<feature type="compositionally biased region" description="Polar residues" evidence="14">
    <location>
        <begin position="83"/>
        <end position="92"/>
    </location>
</feature>
<dbReference type="PANTHER" id="PTHR10583:SF4">
    <property type="entry name" value="SECRETOGRANIN-1"/>
    <property type="match status" value="1"/>
</dbReference>
<evidence type="ECO:0000256" key="3">
    <source>
        <dbReference type="ARBA" id="ARBA00022525"/>
    </source>
</evidence>
<feature type="compositionally biased region" description="Basic and acidic residues" evidence="14">
    <location>
        <begin position="154"/>
        <end position="174"/>
    </location>
</feature>
<evidence type="ECO:0000256" key="7">
    <source>
        <dbReference type="ARBA" id="ARBA00022729"/>
    </source>
</evidence>
<keyword evidence="7" id="KW-0732">Signal</keyword>
<evidence type="ECO:0000256" key="12">
    <source>
        <dbReference type="ARBA" id="ARBA00042410"/>
    </source>
</evidence>
<evidence type="ECO:0000256" key="11">
    <source>
        <dbReference type="ARBA" id="ARBA00039221"/>
    </source>
</evidence>
<proteinExistence type="inferred from homology"/>
<comment type="caution">
    <text evidence="15">The sequence shown here is derived from an EMBL/GenBank/DDBJ whole genome shotgun (WGS) entry which is preliminary data.</text>
</comment>
<evidence type="ECO:0000256" key="14">
    <source>
        <dbReference type="SAM" id="MobiDB-lite"/>
    </source>
</evidence>
<keyword evidence="4" id="KW-0597">Phosphoprotein</keyword>
<evidence type="ECO:0000256" key="13">
    <source>
        <dbReference type="ARBA" id="ARBA00044763"/>
    </source>
</evidence>
<evidence type="ECO:0000256" key="8">
    <source>
        <dbReference type="ARBA" id="ARBA00022974"/>
    </source>
</evidence>
<dbReference type="PANTHER" id="PTHR10583">
    <property type="entry name" value="CHROMOGRANIN"/>
    <property type="match status" value="1"/>
</dbReference>
<dbReference type="InterPro" id="IPR001990">
    <property type="entry name" value="Granin"/>
</dbReference>
<feature type="compositionally biased region" description="Basic and acidic residues" evidence="14">
    <location>
        <begin position="357"/>
        <end position="373"/>
    </location>
</feature>